<keyword evidence="3" id="KW-0813">Transport</keyword>
<evidence type="ECO:0000256" key="2">
    <source>
        <dbReference type="ARBA" id="ARBA00008440"/>
    </source>
</evidence>
<dbReference type="InterPro" id="IPR053951">
    <property type="entry name" value="K_trans_N"/>
</dbReference>
<feature type="transmembrane region" description="Helical" evidence="10">
    <location>
        <begin position="190"/>
        <end position="213"/>
    </location>
</feature>
<dbReference type="Pfam" id="PF22776">
    <property type="entry name" value="K_trans_C"/>
    <property type="match status" value="1"/>
</dbReference>
<feature type="transmembrane region" description="Helical" evidence="10">
    <location>
        <begin position="219"/>
        <end position="239"/>
    </location>
</feature>
<feature type="transmembrane region" description="Helical" evidence="10">
    <location>
        <begin position="134"/>
        <end position="156"/>
    </location>
</feature>
<keyword evidence="7 10" id="KW-1133">Transmembrane helix</keyword>
<protein>
    <submittedName>
        <fullName evidence="13">Potassium transporter 5</fullName>
    </submittedName>
</protein>
<keyword evidence="8" id="KW-0406">Ion transport</keyword>
<sequence length="493" mass="56297">MSGADHASLREHAGRGFLSGLAVLFELEDLRECDRLNELPSPISRSPFESYSPAKEIKASKKYNFLSFVVLPSVSLAYIGQAACLTKYPTNVGVLYWPTFIVAGAASIIASQAMISGTFAIISQSQTLGCCPRVKVYIPEINFVLAVACVVVTVVFRSTEKISNAYGIALVFVMLITTFMVALIMLITSIWWITLFVIAFGGVELVYLSSVLYKFVQGGYLPLAFAFILMMMMGIWHYVHVKKYRFKLCNIVSRDYMRELAPKQTLQRIPGIRLLYSELVQGVPPIFSHFIEKIPSIHWVVVLVLIKQLPIPRVEIAERYLFRQVEQKDFRLYRCVVRYGYINALEEPKVFDESLIQQLKNYIDEESTLWKSEAPRQSEVQREELNDTKLRSGSSIIHIERTLEQNISSNETHSSEQISIEKSQEIEKEKQIIEKELEKGVVYLVGEANVRAKQDSSILKKIVVNYMCNFMRTNFSQGDRYLMICKTNCSKWE</sequence>
<comment type="caution">
    <text evidence="13">The sequence shown here is derived from an EMBL/GenBank/DDBJ whole genome shotgun (WGS) entry which is preliminary data.</text>
</comment>
<evidence type="ECO:0000256" key="9">
    <source>
        <dbReference type="ARBA" id="ARBA00023136"/>
    </source>
</evidence>
<accession>A0A199VMR7</accession>
<dbReference type="PANTHER" id="PTHR30540">
    <property type="entry name" value="OSMOTIC STRESS POTASSIUM TRANSPORTER"/>
    <property type="match status" value="1"/>
</dbReference>
<feature type="transmembrane region" description="Helical" evidence="10">
    <location>
        <begin position="63"/>
        <end position="83"/>
    </location>
</feature>
<keyword evidence="4" id="KW-0633">Potassium transport</keyword>
<keyword evidence="6" id="KW-0630">Potassium</keyword>
<evidence type="ECO:0000256" key="1">
    <source>
        <dbReference type="ARBA" id="ARBA00004141"/>
    </source>
</evidence>
<evidence type="ECO:0000313" key="14">
    <source>
        <dbReference type="Proteomes" id="UP000092600"/>
    </source>
</evidence>
<comment type="similarity">
    <text evidence="2">Belongs to the HAK/KUP transporter (TC 2.A.72.3) family.</text>
</comment>
<feature type="transmembrane region" description="Helical" evidence="10">
    <location>
        <begin position="162"/>
        <end position="183"/>
    </location>
</feature>
<gene>
    <name evidence="13" type="ORF">ACMD2_21216</name>
</gene>
<comment type="subcellular location">
    <subcellularLocation>
        <location evidence="1">Membrane</location>
        <topology evidence="1">Multi-pass membrane protein</topology>
    </subcellularLocation>
</comment>
<dbReference type="AlphaFoldDB" id="A0A199VMR7"/>
<name>A0A199VMR7_ANACO</name>
<evidence type="ECO:0000256" key="8">
    <source>
        <dbReference type="ARBA" id="ARBA00023065"/>
    </source>
</evidence>
<feature type="domain" description="K+ potassium transporter integral membrane" evidence="11">
    <location>
        <begin position="67"/>
        <end position="249"/>
    </location>
</feature>
<dbReference type="InterPro" id="IPR053952">
    <property type="entry name" value="K_trans_C"/>
</dbReference>
<evidence type="ECO:0000256" key="3">
    <source>
        <dbReference type="ARBA" id="ARBA00022448"/>
    </source>
</evidence>
<dbReference type="Proteomes" id="UP000092600">
    <property type="component" value="Unassembled WGS sequence"/>
</dbReference>
<keyword evidence="5 10" id="KW-0812">Transmembrane</keyword>
<organism evidence="13 14">
    <name type="scientific">Ananas comosus</name>
    <name type="common">Pineapple</name>
    <name type="synonym">Ananas ananas</name>
    <dbReference type="NCBI Taxonomy" id="4615"/>
    <lineage>
        <taxon>Eukaryota</taxon>
        <taxon>Viridiplantae</taxon>
        <taxon>Streptophyta</taxon>
        <taxon>Embryophyta</taxon>
        <taxon>Tracheophyta</taxon>
        <taxon>Spermatophyta</taxon>
        <taxon>Magnoliopsida</taxon>
        <taxon>Liliopsida</taxon>
        <taxon>Poales</taxon>
        <taxon>Bromeliaceae</taxon>
        <taxon>Bromelioideae</taxon>
        <taxon>Ananas</taxon>
    </lineage>
</organism>
<dbReference type="PANTHER" id="PTHR30540:SF94">
    <property type="entry name" value="POTASSIUM TRANSPORTER 5"/>
    <property type="match status" value="1"/>
</dbReference>
<reference evidence="13 14" key="1">
    <citation type="journal article" date="2016" name="DNA Res.">
        <title>The draft genome of MD-2 pineapple using hybrid error correction of long reads.</title>
        <authorList>
            <person name="Redwan R.M."/>
            <person name="Saidin A."/>
            <person name="Kumar S.V."/>
        </authorList>
    </citation>
    <scope>NUCLEOTIDE SEQUENCE [LARGE SCALE GENOMIC DNA]</scope>
    <source>
        <strain evidence="14">cv. MD2</strain>
        <tissue evidence="13">Leaf</tissue>
    </source>
</reference>
<dbReference type="GO" id="GO:0015079">
    <property type="term" value="F:potassium ion transmembrane transporter activity"/>
    <property type="evidence" value="ECO:0007669"/>
    <property type="project" value="InterPro"/>
</dbReference>
<feature type="domain" description="K+ potassium transporter C-terminal" evidence="12">
    <location>
        <begin position="270"/>
        <end position="482"/>
    </location>
</feature>
<evidence type="ECO:0000259" key="12">
    <source>
        <dbReference type="Pfam" id="PF22776"/>
    </source>
</evidence>
<evidence type="ECO:0000256" key="10">
    <source>
        <dbReference type="SAM" id="Phobius"/>
    </source>
</evidence>
<evidence type="ECO:0000256" key="7">
    <source>
        <dbReference type="ARBA" id="ARBA00022989"/>
    </source>
</evidence>
<dbReference type="EMBL" id="LSRQ01001325">
    <property type="protein sequence ID" value="OAY78313.1"/>
    <property type="molecule type" value="Genomic_DNA"/>
</dbReference>
<keyword evidence="9 10" id="KW-0472">Membrane</keyword>
<evidence type="ECO:0000259" key="11">
    <source>
        <dbReference type="Pfam" id="PF02705"/>
    </source>
</evidence>
<dbReference type="Pfam" id="PF02705">
    <property type="entry name" value="K_trans"/>
    <property type="match status" value="1"/>
</dbReference>
<dbReference type="STRING" id="4615.A0A199VMR7"/>
<evidence type="ECO:0000256" key="4">
    <source>
        <dbReference type="ARBA" id="ARBA00022538"/>
    </source>
</evidence>
<dbReference type="InterPro" id="IPR003855">
    <property type="entry name" value="K+_transporter"/>
</dbReference>
<evidence type="ECO:0000256" key="6">
    <source>
        <dbReference type="ARBA" id="ARBA00022958"/>
    </source>
</evidence>
<evidence type="ECO:0000313" key="13">
    <source>
        <dbReference type="EMBL" id="OAY78313.1"/>
    </source>
</evidence>
<evidence type="ECO:0000256" key="5">
    <source>
        <dbReference type="ARBA" id="ARBA00022692"/>
    </source>
</evidence>
<proteinExistence type="inferred from homology"/>
<dbReference type="GO" id="GO:0016020">
    <property type="term" value="C:membrane"/>
    <property type="evidence" value="ECO:0007669"/>
    <property type="project" value="UniProtKB-SubCell"/>
</dbReference>
<feature type="transmembrane region" description="Helical" evidence="10">
    <location>
        <begin position="95"/>
        <end position="122"/>
    </location>
</feature>